<feature type="region of interest" description="Disordered" evidence="1">
    <location>
        <begin position="32"/>
        <end position="62"/>
    </location>
</feature>
<evidence type="ECO:0000313" key="2">
    <source>
        <dbReference type="EMBL" id="KAG8198882.1"/>
    </source>
</evidence>
<feature type="compositionally biased region" description="Basic and acidic residues" evidence="1">
    <location>
        <begin position="740"/>
        <end position="751"/>
    </location>
</feature>
<feature type="region of interest" description="Disordered" evidence="1">
    <location>
        <begin position="688"/>
        <end position="767"/>
    </location>
</feature>
<sequence length="767" mass="84957">MMKWKVARNPRCVSADRSLECLRNKDSLVGISDSNNNQCKEETPNDNETNSKQQETGFTRKPSLKTTECINLKSFLGLSRQRSDTNLTNLGLTNNESRRSRSEVRGISCDRLTIGYHTPSLEPSQGAPVPPPGVAKASGWLRGRKKEREARSNAEIGGKTVVTGTRRTNSINARTIADQSCGVLLKNVTRLPSEGRGSIPQSGGNSTENVVEEDIYMEMGQPKMNEVKSKVPPKPGRKKCQAPKPQPPNVSLKESNCDVNLNPNGHDGNVGTNYFIEKKMSPMVKPARKLHSMNGNGKHEEKNLDNRTAPTVKLNNLKNSETFLTVKNKIHSDSNTYITVAEIHKHTVSECETDSTNKLAEILENQINENKKALCDFNQKTDISKCSKINQPISNNNISEEIPAYHIDTPDYSTLESVVDNNKLPTEIPVNILKNKTSSLNDLIDCISLNYSSTEPGKRLVQGTLSSILRDSSNDLEFTPKKVVRFEKLDLIETYRKNKADGLKDSDEESIASNSEKKNCKDKILDVNSNEVVSSETEKITISQSNDVSDKTSSSSSDCVSESSAVSSTESECVQKALAINLLIKNTASEIHAVNGEPQNEETQQSVVKKSFVLTVAKQEKGFKSLCANKKLDLANTEPPKVDKTIADHKISVTFLCAEAPPVDIVKNEPHISVVRLRSISVPPGNLLNPDTAHVQPVARGRSRERRCKSHHHKKNHKSKKKDSSHHMPQAVIDELSQVLEKRKPSLDKNKKAPRMSQKLQEEILSQ</sequence>
<feature type="region of interest" description="Disordered" evidence="1">
    <location>
        <begin position="226"/>
        <end position="254"/>
    </location>
</feature>
<comment type="caution">
    <text evidence="2">The sequence shown here is derived from an EMBL/GenBank/DDBJ whole genome shotgun (WGS) entry which is preliminary data.</text>
</comment>
<feature type="compositionally biased region" description="Low complexity" evidence="1">
    <location>
        <begin position="543"/>
        <end position="561"/>
    </location>
</feature>
<dbReference type="EMBL" id="JAFNEN010000034">
    <property type="protein sequence ID" value="KAG8198882.1"/>
    <property type="molecule type" value="Genomic_DNA"/>
</dbReference>
<organism evidence="2 3">
    <name type="scientific">Oedothorax gibbosus</name>
    <dbReference type="NCBI Taxonomy" id="931172"/>
    <lineage>
        <taxon>Eukaryota</taxon>
        <taxon>Metazoa</taxon>
        <taxon>Ecdysozoa</taxon>
        <taxon>Arthropoda</taxon>
        <taxon>Chelicerata</taxon>
        <taxon>Arachnida</taxon>
        <taxon>Araneae</taxon>
        <taxon>Araneomorphae</taxon>
        <taxon>Entelegynae</taxon>
        <taxon>Araneoidea</taxon>
        <taxon>Linyphiidae</taxon>
        <taxon>Erigoninae</taxon>
        <taxon>Oedothorax</taxon>
    </lineage>
</organism>
<proteinExistence type="predicted"/>
<reference evidence="2 3" key="1">
    <citation type="journal article" date="2022" name="Nat. Ecol. Evol.">
        <title>A masculinizing supergene underlies an exaggerated male reproductive morph in a spider.</title>
        <authorList>
            <person name="Hendrickx F."/>
            <person name="De Corte Z."/>
            <person name="Sonet G."/>
            <person name="Van Belleghem S.M."/>
            <person name="Kostlbacher S."/>
            <person name="Vangestel C."/>
        </authorList>
    </citation>
    <scope>NUCLEOTIDE SEQUENCE [LARGE SCALE GENOMIC DNA]</scope>
    <source>
        <strain evidence="2">W744_W776</strain>
    </source>
</reference>
<keyword evidence="3" id="KW-1185">Reference proteome</keyword>
<evidence type="ECO:0000256" key="1">
    <source>
        <dbReference type="SAM" id="MobiDB-lite"/>
    </source>
</evidence>
<evidence type="ECO:0000313" key="3">
    <source>
        <dbReference type="Proteomes" id="UP000827092"/>
    </source>
</evidence>
<dbReference type="Proteomes" id="UP000827092">
    <property type="component" value="Unassembled WGS sequence"/>
</dbReference>
<dbReference type="AlphaFoldDB" id="A0AAV6VPZ9"/>
<feature type="compositionally biased region" description="Basic residues" evidence="1">
    <location>
        <begin position="701"/>
        <end position="724"/>
    </location>
</feature>
<gene>
    <name evidence="2" type="ORF">JTE90_015096</name>
</gene>
<protein>
    <submittedName>
        <fullName evidence="2">Uncharacterized protein</fullName>
    </submittedName>
</protein>
<feature type="region of interest" description="Disordered" evidence="1">
    <location>
        <begin position="119"/>
        <end position="153"/>
    </location>
</feature>
<accession>A0AAV6VPZ9</accession>
<name>A0AAV6VPZ9_9ARAC</name>
<feature type="compositionally biased region" description="Polar residues" evidence="1">
    <location>
        <begin position="46"/>
        <end position="57"/>
    </location>
</feature>
<feature type="region of interest" description="Disordered" evidence="1">
    <location>
        <begin position="536"/>
        <end position="561"/>
    </location>
</feature>